<evidence type="ECO:0000256" key="2">
    <source>
        <dbReference type="SAM" id="MobiDB-lite"/>
    </source>
</evidence>
<dbReference type="SUPFAM" id="SSF48452">
    <property type="entry name" value="TPR-like"/>
    <property type="match status" value="1"/>
</dbReference>
<dbReference type="Gene3D" id="1.25.40.10">
    <property type="entry name" value="Tetratricopeptide repeat domain"/>
    <property type="match status" value="1"/>
</dbReference>
<dbReference type="Pfam" id="PF16669">
    <property type="entry name" value="TTC5_OB"/>
    <property type="match status" value="1"/>
</dbReference>
<dbReference type="eggNOG" id="ENOG502QQ6C">
    <property type="taxonomic scope" value="Eukaryota"/>
</dbReference>
<feature type="compositionally biased region" description="Basic residues" evidence="2">
    <location>
        <begin position="275"/>
        <end position="291"/>
    </location>
</feature>
<evidence type="ECO:0000313" key="4">
    <source>
        <dbReference type="EnsemblPlants" id="PGSC0003DMT400075042"/>
    </source>
</evidence>
<organism evidence="4 5">
    <name type="scientific">Solanum tuberosum</name>
    <name type="common">Potato</name>
    <dbReference type="NCBI Taxonomy" id="4113"/>
    <lineage>
        <taxon>Eukaryota</taxon>
        <taxon>Viridiplantae</taxon>
        <taxon>Streptophyta</taxon>
        <taxon>Embryophyta</taxon>
        <taxon>Tracheophyta</taxon>
        <taxon>Spermatophyta</taxon>
        <taxon>Magnoliopsida</taxon>
        <taxon>eudicotyledons</taxon>
        <taxon>Gunneridae</taxon>
        <taxon>Pentapetalae</taxon>
        <taxon>asterids</taxon>
        <taxon>lamiids</taxon>
        <taxon>Solanales</taxon>
        <taxon>Solanaceae</taxon>
        <taxon>Solanoideae</taxon>
        <taxon>Solaneae</taxon>
        <taxon>Solanum</taxon>
    </lineage>
</organism>
<dbReference type="Proteomes" id="UP000011115">
    <property type="component" value="Unassembled WGS sequence"/>
</dbReference>
<dbReference type="InterPro" id="IPR032076">
    <property type="entry name" value="TTC5_OB"/>
</dbReference>
<dbReference type="STRING" id="4113.M1CUK4"/>
<dbReference type="Gene3D" id="2.40.50.550">
    <property type="match status" value="1"/>
</dbReference>
<dbReference type="InterPro" id="IPR038645">
    <property type="entry name" value="TTC5_OB_sf"/>
</dbReference>
<name>M1CUK4_SOLTU</name>
<dbReference type="InterPro" id="IPR011990">
    <property type="entry name" value="TPR-like_helical_dom_sf"/>
</dbReference>
<protein>
    <submittedName>
        <fullName evidence="4">Tetratricopeptide repeat protein</fullName>
    </submittedName>
</protein>
<feature type="coiled-coil region" evidence="1">
    <location>
        <begin position="211"/>
        <end position="238"/>
    </location>
</feature>
<reference evidence="5" key="1">
    <citation type="journal article" date="2011" name="Nature">
        <title>Genome sequence and analysis of the tuber crop potato.</title>
        <authorList>
            <consortium name="The Potato Genome Sequencing Consortium"/>
        </authorList>
    </citation>
    <scope>NUCLEOTIDE SEQUENCE [LARGE SCALE GENOMIC DNA]</scope>
    <source>
        <strain evidence="5">cv. DM1-3 516 R44</strain>
    </source>
</reference>
<evidence type="ECO:0000313" key="5">
    <source>
        <dbReference type="Proteomes" id="UP000011115"/>
    </source>
</evidence>
<feature type="domain" description="Tetratricopeptide repeat protein 5 OB fold" evidence="3">
    <location>
        <begin position="314"/>
        <end position="421"/>
    </location>
</feature>
<evidence type="ECO:0000259" key="3">
    <source>
        <dbReference type="Pfam" id="PF16669"/>
    </source>
</evidence>
<sequence length="423" mass="48308">MAKGESSTNQKADWIENVEAKVQWLYDYWQTHFPGTKEDKMLDMELAISTCIVDIYAIIPEEGYFAAVLDFRFSKFERYLIVPEDLEHDIPFTVPEDPQHHIEDCIKYAKRAIKLKDPEGRRCYYELGSAYLTSFILDGRWNDDDILMSLEAFEKAERIDTITSEPDFQCECGLANRLLENYEKSLIRLSDAVEKDPAHDASHQVEITVQLLDKLEELVQANRLLENYEKSLIRLSDAVEKDPAHDASHQVEITVQLLDKLEELVQGKSNENRKGKSKAKSKGKGKRKSKGKSTETSFASLIQSLDDIDLDPSYNKATLDVLAEGPNKGLAVMGVVRCLVKYEYGVPLYYVLCDSDENSFVLLVFGIQEEAIKQGDQVTLLEPFCKFVDFKWKEKHYQFQSVRVNNVEQVLVNGKAVSSDFAI</sequence>
<dbReference type="PaxDb" id="4113-PGSC0003DMT400075042"/>
<dbReference type="Gramene" id="PGSC0003DMT400075042">
    <property type="protein sequence ID" value="PGSC0003DMT400075042"/>
    <property type="gene ID" value="PGSC0003DMG400029188"/>
</dbReference>
<proteinExistence type="predicted"/>
<keyword evidence="1" id="KW-0175">Coiled coil</keyword>
<dbReference type="HOGENOM" id="CLU_026886_0_0_1"/>
<accession>M1CUK4</accession>
<evidence type="ECO:0000256" key="1">
    <source>
        <dbReference type="SAM" id="Coils"/>
    </source>
</evidence>
<feature type="region of interest" description="Disordered" evidence="2">
    <location>
        <begin position="268"/>
        <end position="295"/>
    </location>
</feature>
<keyword evidence="5" id="KW-1185">Reference proteome</keyword>
<dbReference type="InParanoid" id="M1CUK4"/>
<dbReference type="EnsemblPlants" id="PGSC0003DMT400075042">
    <property type="protein sequence ID" value="PGSC0003DMT400075042"/>
    <property type="gene ID" value="PGSC0003DMG400029188"/>
</dbReference>
<reference evidence="4" key="2">
    <citation type="submission" date="2015-06" db="UniProtKB">
        <authorList>
            <consortium name="EnsemblPlants"/>
        </authorList>
    </citation>
    <scope>IDENTIFICATION</scope>
    <source>
        <strain evidence="4">DM1-3 516 R44</strain>
    </source>
</reference>
<dbReference type="AlphaFoldDB" id="M1CUK4"/>